<evidence type="ECO:0008006" key="4">
    <source>
        <dbReference type="Google" id="ProtNLM"/>
    </source>
</evidence>
<keyword evidence="3" id="KW-1185">Reference proteome</keyword>
<organism evidence="2 3">
    <name type="scientific">Caballeronia concitans</name>
    <dbReference type="NCBI Taxonomy" id="1777133"/>
    <lineage>
        <taxon>Bacteria</taxon>
        <taxon>Pseudomonadati</taxon>
        <taxon>Pseudomonadota</taxon>
        <taxon>Betaproteobacteria</taxon>
        <taxon>Burkholderiales</taxon>
        <taxon>Burkholderiaceae</taxon>
        <taxon>Caballeronia</taxon>
    </lineage>
</organism>
<feature type="chain" id="PRO_5024974230" description="DUF4148 domain-containing protein" evidence="1">
    <location>
        <begin position="22"/>
        <end position="72"/>
    </location>
</feature>
<name>A0A658QUE6_9BURK</name>
<dbReference type="EMBL" id="FCNV02000002">
    <property type="protein sequence ID" value="SAL22651.1"/>
    <property type="molecule type" value="Genomic_DNA"/>
</dbReference>
<keyword evidence="1" id="KW-0732">Signal</keyword>
<protein>
    <recommendedName>
        <fullName evidence="4">DUF4148 domain-containing protein</fullName>
    </recommendedName>
</protein>
<sequence length="72" mass="7396">MKTSIIAFVLSASAFAGAAQAAVTDNAAMTGTPVAQQTHRDMGKTRAEVRSELVQAQKSGQVAALASLYRGS</sequence>
<accession>A0A658QUE6</accession>
<dbReference type="Pfam" id="PF13663">
    <property type="entry name" value="DUF4148"/>
    <property type="match status" value="1"/>
</dbReference>
<dbReference type="RefSeq" id="WP_040049724.1">
    <property type="nucleotide sequence ID" value="NZ_FCNV02000002.1"/>
</dbReference>
<evidence type="ECO:0000313" key="2">
    <source>
        <dbReference type="EMBL" id="SAL22651.1"/>
    </source>
</evidence>
<proteinExistence type="predicted"/>
<evidence type="ECO:0000256" key="1">
    <source>
        <dbReference type="SAM" id="SignalP"/>
    </source>
</evidence>
<dbReference type="InterPro" id="IPR025421">
    <property type="entry name" value="DUF4148"/>
</dbReference>
<dbReference type="OrthoDB" id="9115139at2"/>
<dbReference type="Proteomes" id="UP000198263">
    <property type="component" value="Unassembled WGS sequence"/>
</dbReference>
<feature type="signal peptide" evidence="1">
    <location>
        <begin position="1"/>
        <end position="21"/>
    </location>
</feature>
<evidence type="ECO:0000313" key="3">
    <source>
        <dbReference type="Proteomes" id="UP000198263"/>
    </source>
</evidence>
<reference evidence="2 3" key="1">
    <citation type="submission" date="2016-01" db="EMBL/GenBank/DDBJ databases">
        <authorList>
            <person name="Peeters C."/>
        </authorList>
    </citation>
    <scope>NUCLEOTIDE SEQUENCE [LARGE SCALE GENOMIC DNA]</scope>
    <source>
        <strain evidence="2">LMG 29315</strain>
    </source>
</reference>
<gene>
    <name evidence="2" type="ORF">AWB72_01607</name>
</gene>
<dbReference type="AlphaFoldDB" id="A0A658QUE6"/>
<comment type="caution">
    <text evidence="2">The sequence shown here is derived from an EMBL/GenBank/DDBJ whole genome shotgun (WGS) entry which is preliminary data.</text>
</comment>